<accession>A0AAN8PAZ5</accession>
<feature type="region of interest" description="Disordered" evidence="1">
    <location>
        <begin position="60"/>
        <end position="107"/>
    </location>
</feature>
<keyword evidence="2" id="KW-1133">Transmembrane helix</keyword>
<dbReference type="AlphaFoldDB" id="A0AAN8PAZ5"/>
<gene>
    <name evidence="3" type="ORF">SNE40_018100</name>
</gene>
<evidence type="ECO:0000256" key="2">
    <source>
        <dbReference type="SAM" id="Phobius"/>
    </source>
</evidence>
<name>A0AAN8PAZ5_PATCE</name>
<keyword evidence="2" id="KW-0812">Transmembrane</keyword>
<feature type="transmembrane region" description="Helical" evidence="2">
    <location>
        <begin position="24"/>
        <end position="50"/>
    </location>
</feature>
<evidence type="ECO:0000256" key="1">
    <source>
        <dbReference type="SAM" id="MobiDB-lite"/>
    </source>
</evidence>
<dbReference type="Proteomes" id="UP001347796">
    <property type="component" value="Unassembled WGS sequence"/>
</dbReference>
<evidence type="ECO:0000313" key="4">
    <source>
        <dbReference type="Proteomes" id="UP001347796"/>
    </source>
</evidence>
<organism evidence="3 4">
    <name type="scientific">Patella caerulea</name>
    <name type="common">Rayed Mediterranean limpet</name>
    <dbReference type="NCBI Taxonomy" id="87958"/>
    <lineage>
        <taxon>Eukaryota</taxon>
        <taxon>Metazoa</taxon>
        <taxon>Spiralia</taxon>
        <taxon>Lophotrochozoa</taxon>
        <taxon>Mollusca</taxon>
        <taxon>Gastropoda</taxon>
        <taxon>Patellogastropoda</taxon>
        <taxon>Patelloidea</taxon>
        <taxon>Patellidae</taxon>
        <taxon>Patella</taxon>
    </lineage>
</organism>
<keyword evidence="2" id="KW-0472">Membrane</keyword>
<reference evidence="3 4" key="1">
    <citation type="submission" date="2024-01" db="EMBL/GenBank/DDBJ databases">
        <title>The genome of the rayed Mediterranean limpet Patella caerulea (Linnaeus, 1758).</title>
        <authorList>
            <person name="Anh-Thu Weber A."/>
            <person name="Halstead-Nussloch G."/>
        </authorList>
    </citation>
    <scope>NUCLEOTIDE SEQUENCE [LARGE SCALE GENOMIC DNA]</scope>
    <source>
        <strain evidence="3">AATW-2023a</strain>
        <tissue evidence="3">Whole specimen</tissue>
    </source>
</reference>
<dbReference type="EMBL" id="JAZGQO010000013">
    <property type="protein sequence ID" value="KAK6171658.1"/>
    <property type="molecule type" value="Genomic_DNA"/>
</dbReference>
<keyword evidence="4" id="KW-1185">Reference proteome</keyword>
<evidence type="ECO:0000313" key="3">
    <source>
        <dbReference type="EMBL" id="KAK6171658.1"/>
    </source>
</evidence>
<protein>
    <submittedName>
        <fullName evidence="3">Uncharacterized protein</fullName>
    </submittedName>
</protein>
<sequence length="107" mass="11753">MFGRLLCLPFTVTDTLPMFSHGLALVWLICLMLAHFIYPFPCLGFCPLVFRFKMSKRAGGKRACGTCTGERGGSDSSPDEDARPASAKLPRNRRDNVGGPVWTACLK</sequence>
<proteinExistence type="predicted"/>
<comment type="caution">
    <text evidence="3">The sequence shown here is derived from an EMBL/GenBank/DDBJ whole genome shotgun (WGS) entry which is preliminary data.</text>
</comment>